<dbReference type="PANTHER" id="PTHR44329">
    <property type="entry name" value="SERINE/THREONINE-PROTEIN KINASE TNNI3K-RELATED"/>
    <property type="match status" value="1"/>
</dbReference>
<evidence type="ECO:0000256" key="3">
    <source>
        <dbReference type="ARBA" id="ARBA00022777"/>
    </source>
</evidence>
<evidence type="ECO:0000256" key="2">
    <source>
        <dbReference type="ARBA" id="ARBA00022741"/>
    </source>
</evidence>
<proteinExistence type="predicted"/>
<keyword evidence="4" id="KW-0067">ATP-binding</keyword>
<evidence type="ECO:0000256" key="4">
    <source>
        <dbReference type="ARBA" id="ARBA00022840"/>
    </source>
</evidence>
<gene>
    <name evidence="6" type="ORF">RclHR1_09330005</name>
</gene>
<dbReference type="InterPro" id="IPR001245">
    <property type="entry name" value="Ser-Thr/Tyr_kinase_cat_dom"/>
</dbReference>
<comment type="caution">
    <text evidence="6">The sequence shown here is derived from an EMBL/GenBank/DDBJ whole genome shotgun (WGS) entry which is preliminary data.</text>
</comment>
<name>A0A2Z6SHE2_9GLOM</name>
<keyword evidence="1" id="KW-0808">Transferase</keyword>
<reference evidence="6 7" key="1">
    <citation type="submission" date="2017-11" db="EMBL/GenBank/DDBJ databases">
        <title>The genome of Rhizophagus clarus HR1 reveals common genetic basis of auxotrophy among arbuscular mycorrhizal fungi.</title>
        <authorList>
            <person name="Kobayashi Y."/>
        </authorList>
    </citation>
    <scope>NUCLEOTIDE SEQUENCE [LARGE SCALE GENOMIC DNA]</scope>
    <source>
        <strain evidence="6 7">HR1</strain>
    </source>
</reference>
<keyword evidence="2" id="KW-0547">Nucleotide-binding</keyword>
<dbReference type="InterPro" id="IPR011009">
    <property type="entry name" value="Kinase-like_dom_sf"/>
</dbReference>
<dbReference type="PRINTS" id="PR00109">
    <property type="entry name" value="TYRKINASE"/>
</dbReference>
<evidence type="ECO:0000259" key="5">
    <source>
        <dbReference type="PROSITE" id="PS50011"/>
    </source>
</evidence>
<protein>
    <recommendedName>
        <fullName evidence="5">Protein kinase domain-containing protein</fullName>
    </recommendedName>
</protein>
<keyword evidence="7" id="KW-1185">Reference proteome</keyword>
<dbReference type="InterPro" id="IPR000719">
    <property type="entry name" value="Prot_kinase_dom"/>
</dbReference>
<dbReference type="PROSITE" id="PS50011">
    <property type="entry name" value="PROTEIN_KINASE_DOM"/>
    <property type="match status" value="1"/>
</dbReference>
<organism evidence="6 7">
    <name type="scientific">Rhizophagus clarus</name>
    <dbReference type="NCBI Taxonomy" id="94130"/>
    <lineage>
        <taxon>Eukaryota</taxon>
        <taxon>Fungi</taxon>
        <taxon>Fungi incertae sedis</taxon>
        <taxon>Mucoromycota</taxon>
        <taxon>Glomeromycotina</taxon>
        <taxon>Glomeromycetes</taxon>
        <taxon>Glomerales</taxon>
        <taxon>Glomeraceae</taxon>
        <taxon>Rhizophagus</taxon>
    </lineage>
</organism>
<dbReference type="Pfam" id="PF07714">
    <property type="entry name" value="PK_Tyr_Ser-Thr"/>
    <property type="match status" value="1"/>
</dbReference>
<dbReference type="PANTHER" id="PTHR44329:SF288">
    <property type="entry name" value="MITOGEN-ACTIVATED PROTEIN KINASE KINASE KINASE 20"/>
    <property type="match status" value="1"/>
</dbReference>
<sequence length="632" mass="73433">MELVNSNDENYFDQTSRLKSSPIPIKFISFNGVDENCVYCGEKYIGTIFSGKVYNNGHTYNQKYCEKCLSSYINDITDNNIYLDVYICAMDLECREHEISRTKVPQCIQECCRNCLRILYFKQIDGRFIDEFLVDSSNRTMYNEVIESEKDCKLCGKSLSYTYNRYDFFILCSDCYLISSGLIESTLVKKKISILYLPWWHNNDKCDACYSSIGPIRWISYSQFTNIEEMTEGGYGIIYKATWLNNNETIVLKRFENSKNIGSFWGHIIKIYGITKDPELEDYILVMKYASEGDLHKYLKKNFTNIAWIKQKTQILWEISEGLEHIHKKKFMHRDFHSGNILYDPHNNSYNKNYQWKIGDLGLSQAVNDKSSNNEIYGVIPYIAPEVFKGSKFTKESDIYSLGMIMWELTTGCKPFANVKHDIHLIYKILDGERPKITEDTPECYANLMKRCWDADPKNRPSIKDIRLTFGSWVFRCVNEVEFNQAETKRKELIRSKKIGPEFTEEYHSEAIYISRPLSALISECTSTYSSSTTSSGKDSNYVIELENDTDTKSLSLQNTIQNFAPVLDSSDYISAELEFDIDTESSSSQNLSFTLQNFSTSLKKRSNEVFLNVETYNNSEKRIKASRNYRS</sequence>
<dbReference type="EMBL" id="BEXD01004352">
    <property type="protein sequence ID" value="GBC10100.1"/>
    <property type="molecule type" value="Genomic_DNA"/>
</dbReference>
<evidence type="ECO:0000256" key="1">
    <source>
        <dbReference type="ARBA" id="ARBA00022679"/>
    </source>
</evidence>
<dbReference type="GO" id="GO:0004674">
    <property type="term" value="F:protein serine/threonine kinase activity"/>
    <property type="evidence" value="ECO:0007669"/>
    <property type="project" value="TreeGrafter"/>
</dbReference>
<evidence type="ECO:0000313" key="6">
    <source>
        <dbReference type="EMBL" id="GBC10100.1"/>
    </source>
</evidence>
<accession>A0A2Z6SHE2</accession>
<feature type="domain" description="Protein kinase" evidence="5">
    <location>
        <begin position="224"/>
        <end position="474"/>
    </location>
</feature>
<dbReference type="SUPFAM" id="SSF56112">
    <property type="entry name" value="Protein kinase-like (PK-like)"/>
    <property type="match status" value="1"/>
</dbReference>
<keyword evidence="3" id="KW-0418">Kinase</keyword>
<dbReference type="InterPro" id="IPR051681">
    <property type="entry name" value="Ser/Thr_Kinases-Pseudokinases"/>
</dbReference>
<dbReference type="Proteomes" id="UP000247702">
    <property type="component" value="Unassembled WGS sequence"/>
</dbReference>
<dbReference type="GO" id="GO:0005524">
    <property type="term" value="F:ATP binding"/>
    <property type="evidence" value="ECO:0007669"/>
    <property type="project" value="UniProtKB-KW"/>
</dbReference>
<dbReference type="Gene3D" id="1.10.510.10">
    <property type="entry name" value="Transferase(Phosphotransferase) domain 1"/>
    <property type="match status" value="1"/>
</dbReference>
<evidence type="ECO:0000313" key="7">
    <source>
        <dbReference type="Proteomes" id="UP000247702"/>
    </source>
</evidence>
<dbReference type="AlphaFoldDB" id="A0A2Z6SHE2"/>